<sequence>MPSFTVRIELHDASLQDFENLYSAMIDEGFTDIIKSDTGKQYRMLPAEYDFDGHLTLEQVLYTAKQAAAKTGKKYAVFVAESKRRTWAYLEEVK</sequence>
<keyword evidence="2" id="KW-1185">Reference proteome</keyword>
<organism evidence="1 2">
    <name type="scientific">Larkinella rosea</name>
    <dbReference type="NCBI Taxonomy" id="2025312"/>
    <lineage>
        <taxon>Bacteria</taxon>
        <taxon>Pseudomonadati</taxon>
        <taxon>Bacteroidota</taxon>
        <taxon>Cytophagia</taxon>
        <taxon>Cytophagales</taxon>
        <taxon>Spirosomataceae</taxon>
        <taxon>Larkinella</taxon>
    </lineage>
</organism>
<dbReference type="EMBL" id="RQJO01000008">
    <property type="protein sequence ID" value="RRB04929.1"/>
    <property type="molecule type" value="Genomic_DNA"/>
</dbReference>
<evidence type="ECO:0008006" key="3">
    <source>
        <dbReference type="Google" id="ProtNLM"/>
    </source>
</evidence>
<evidence type="ECO:0000313" key="2">
    <source>
        <dbReference type="Proteomes" id="UP000271925"/>
    </source>
</evidence>
<accession>A0A3P1BVI9</accession>
<dbReference type="AlphaFoldDB" id="A0A3P1BVI9"/>
<evidence type="ECO:0000313" key="1">
    <source>
        <dbReference type="EMBL" id="RRB04929.1"/>
    </source>
</evidence>
<dbReference type="RefSeq" id="WP_124876039.1">
    <property type="nucleotide sequence ID" value="NZ_RQJO01000008.1"/>
</dbReference>
<proteinExistence type="predicted"/>
<protein>
    <recommendedName>
        <fullName evidence="3">DUF2622 domain-containing protein</fullName>
    </recommendedName>
</protein>
<reference evidence="1 2" key="1">
    <citation type="submission" date="2018-11" db="EMBL/GenBank/DDBJ databases">
        <authorList>
            <person name="Zhou Z."/>
            <person name="Wang G."/>
        </authorList>
    </citation>
    <scope>NUCLEOTIDE SEQUENCE [LARGE SCALE GENOMIC DNA]</scope>
    <source>
        <strain evidence="1 2">KCTC52004</strain>
    </source>
</reference>
<dbReference type="Proteomes" id="UP000271925">
    <property type="component" value="Unassembled WGS sequence"/>
</dbReference>
<comment type="caution">
    <text evidence="1">The sequence shown here is derived from an EMBL/GenBank/DDBJ whole genome shotgun (WGS) entry which is preliminary data.</text>
</comment>
<name>A0A3P1BVI9_9BACT</name>
<dbReference type="OrthoDB" id="674126at2"/>
<gene>
    <name evidence="1" type="ORF">EHT25_15845</name>
</gene>